<dbReference type="InterPro" id="IPR001610">
    <property type="entry name" value="PAC"/>
</dbReference>
<dbReference type="CDD" id="cd00130">
    <property type="entry name" value="PAS"/>
    <property type="match status" value="2"/>
</dbReference>
<dbReference type="PRINTS" id="PR00344">
    <property type="entry name" value="BCTRLSENSOR"/>
</dbReference>
<dbReference type="EC" id="2.7.13.3" evidence="2"/>
<evidence type="ECO:0000256" key="2">
    <source>
        <dbReference type="ARBA" id="ARBA00012438"/>
    </source>
</evidence>
<feature type="transmembrane region" description="Helical" evidence="6">
    <location>
        <begin position="34"/>
        <end position="53"/>
    </location>
</feature>
<keyword evidence="12" id="KW-1185">Reference proteome</keyword>
<evidence type="ECO:0000259" key="10">
    <source>
        <dbReference type="PROSITE" id="PS50113"/>
    </source>
</evidence>
<dbReference type="SMART" id="SM00448">
    <property type="entry name" value="REC"/>
    <property type="match status" value="1"/>
</dbReference>
<dbReference type="SMART" id="SM00388">
    <property type="entry name" value="HisKA"/>
    <property type="match status" value="1"/>
</dbReference>
<feature type="domain" description="Response regulatory" evidence="8">
    <location>
        <begin position="808"/>
        <end position="926"/>
    </location>
</feature>
<feature type="domain" description="PAS" evidence="9">
    <location>
        <begin position="282"/>
        <end position="352"/>
    </location>
</feature>
<evidence type="ECO:0000313" key="11">
    <source>
        <dbReference type="EMBL" id="UXP33993.1"/>
    </source>
</evidence>
<keyword evidence="6" id="KW-0812">Transmembrane</keyword>
<dbReference type="InterPro" id="IPR001789">
    <property type="entry name" value="Sig_transdc_resp-reg_receiver"/>
</dbReference>
<comment type="catalytic activity">
    <reaction evidence="1">
        <text>ATP + protein L-histidine = ADP + protein N-phospho-L-histidine.</text>
        <dbReference type="EC" id="2.7.13.3"/>
    </reaction>
</comment>
<keyword evidence="3 5" id="KW-0597">Phosphoprotein</keyword>
<feature type="transmembrane region" description="Helical" evidence="6">
    <location>
        <begin position="174"/>
        <end position="195"/>
    </location>
</feature>
<feature type="transmembrane region" description="Helical" evidence="6">
    <location>
        <begin position="216"/>
        <end position="235"/>
    </location>
</feature>
<dbReference type="Gene3D" id="3.30.565.10">
    <property type="entry name" value="Histidine kinase-like ATPase, C-terminal domain"/>
    <property type="match status" value="1"/>
</dbReference>
<sequence>MSLIISYLTFVMGAFVILGWIFDLEILKRPISGLVAMNPLTAVCFMLSGMGLYRLSKQSVTGSKDILMVFSLSLIILISIVRLVNEFFDSSYQIDQVLFSRVLLDDRIGNVSNRMAPNTAFGFFLLGVSMYLSINDRQKGLANALVLGVFIVGFFSVLGYLYGVGEFFGVLAELPMSLHTAVGFMLAAVGILMCNAESGFMTTIVNRYSGGRVAKIMIPLVIIIPVLFGYFRLILSPRTSMSSELGISILITGIIIAFLTTTWFLVRTLNRNDEVKERLDQSQVQFQSAFEYSAIGMALVSTTGKWLNTNRQLCEMLGYNKEELEQMTFQEITHPDDLETDIKQVYQLLEGKIDSYQMEKRYFHRNGDIVWALLSVSLVKGRDGRPLHFVSQIENVTQRKQVEEALKRTSDRLTLATQAAKVGIWQYEIANDELIWDDIMYELYGLEKGQFSGEIEGWRQGMHPADVERGDQEIADALAGKKKFDTEFRVIWPDQSVHYIKALALVERDEKGQPLRMVGTNWDITADKNYEEALRKSTALAEMAKKEAIDSAKAKENFLSTMSHEIRTPLNAILGVTNLLLSEEMKPEQLEHLGLLKFSGENLLTLVNDILDYNKIDAGKIEFEQVDFDLKELLIRIQQTLSPKIKEKGLEFVFRYDEALPYIFVGDSVRISQIINNLLSNAIKFTEEGFVKLDVSLVSMDDKQVKIHFSVNDTGIGIHKDNQCMIFENFSQASEDTTRKFGGTGLGLAITKKLLELMGSEIRLDSDLGLGSVFSFDVTLPKGDNSSIASKMIPSETVFANVANKNIKILVAEDNRANQIVLGKFLDKWGINTDFVENGIEAVEKAKSEMHHMILMDLQMPEMDGYEATQKIREADTVYGKQVPIVALTASAMLDVRRKVKTLGMTDFITKPFSPEELYKKIIKYHLTVNVKNPIGLPNNPVYQKLSNYADGEVGFIIELVDHYLGNYEEFYNLLSEVQRQGDIMMLKEACDKISKSNEALSIVHMDQAFNIVRTLATLNTSDDILEDIKLACDHVIEELKTIRAALV</sequence>
<feature type="transmembrane region" description="Helical" evidence="6">
    <location>
        <begin position="247"/>
        <end position="266"/>
    </location>
</feature>
<feature type="modified residue" description="4-aspartylphosphate" evidence="5">
    <location>
        <position position="857"/>
    </location>
</feature>
<dbReference type="InterPro" id="IPR003661">
    <property type="entry name" value="HisK_dim/P_dom"/>
</dbReference>
<dbReference type="SMART" id="SM00387">
    <property type="entry name" value="HATPase_c"/>
    <property type="match status" value="1"/>
</dbReference>
<keyword evidence="6" id="KW-0472">Membrane</keyword>
<feature type="transmembrane region" description="Helical" evidence="6">
    <location>
        <begin position="65"/>
        <end position="84"/>
    </location>
</feature>
<feature type="transmembrane region" description="Helical" evidence="6">
    <location>
        <begin position="5"/>
        <end position="22"/>
    </location>
</feature>
<evidence type="ECO:0000313" key="12">
    <source>
        <dbReference type="Proteomes" id="UP001065174"/>
    </source>
</evidence>
<dbReference type="Pfam" id="PF00512">
    <property type="entry name" value="HisKA"/>
    <property type="match status" value="1"/>
</dbReference>
<dbReference type="RefSeq" id="WP_262311419.1">
    <property type="nucleotide sequence ID" value="NZ_CP106679.1"/>
</dbReference>
<dbReference type="Gene3D" id="2.10.70.100">
    <property type="match status" value="1"/>
</dbReference>
<reference evidence="11" key="1">
    <citation type="submission" date="2022-09" db="EMBL/GenBank/DDBJ databases">
        <title>Comparative genomics and taxonomic characterization of three novel marine species of genus Reichenbachiella exhibiting antioxidant and polysaccharide degradation activities.</title>
        <authorList>
            <person name="Muhammad N."/>
            <person name="Lee Y.-J."/>
            <person name="Ko J."/>
            <person name="Kim S.-G."/>
        </authorList>
    </citation>
    <scope>NUCLEOTIDE SEQUENCE</scope>
    <source>
        <strain evidence="11">BKB1-1</strain>
    </source>
</reference>
<feature type="domain" description="Histidine kinase" evidence="7">
    <location>
        <begin position="561"/>
        <end position="782"/>
    </location>
</feature>
<dbReference type="InterPro" id="IPR000014">
    <property type="entry name" value="PAS"/>
</dbReference>
<dbReference type="InterPro" id="IPR005467">
    <property type="entry name" value="His_kinase_dom"/>
</dbReference>
<dbReference type="InterPro" id="IPR004358">
    <property type="entry name" value="Sig_transdc_His_kin-like_C"/>
</dbReference>
<feature type="transmembrane region" description="Helical" evidence="6">
    <location>
        <begin position="115"/>
        <end position="134"/>
    </location>
</feature>
<dbReference type="CDD" id="cd00082">
    <property type="entry name" value="HisKA"/>
    <property type="match status" value="1"/>
</dbReference>
<gene>
    <name evidence="11" type="ORF">N6H18_08545</name>
</gene>
<dbReference type="CDD" id="cd17546">
    <property type="entry name" value="REC_hyHK_CKI1_RcsC-like"/>
    <property type="match status" value="1"/>
</dbReference>
<keyword evidence="6" id="KW-1133">Transmembrane helix</keyword>
<dbReference type="SUPFAM" id="SSF55785">
    <property type="entry name" value="PYP-like sensor domain (PAS domain)"/>
    <property type="match status" value="2"/>
</dbReference>
<dbReference type="EMBL" id="CP106679">
    <property type="protein sequence ID" value="UXP33993.1"/>
    <property type="molecule type" value="Genomic_DNA"/>
</dbReference>
<evidence type="ECO:0000259" key="7">
    <source>
        <dbReference type="PROSITE" id="PS50109"/>
    </source>
</evidence>
<dbReference type="CDD" id="cd16922">
    <property type="entry name" value="HATPase_EvgS-ArcB-TorS-like"/>
    <property type="match status" value="1"/>
</dbReference>
<dbReference type="SUPFAM" id="SSF47384">
    <property type="entry name" value="Homodimeric domain of signal transducing histidine kinase"/>
    <property type="match status" value="1"/>
</dbReference>
<dbReference type="PANTHER" id="PTHR45339:SF1">
    <property type="entry name" value="HYBRID SIGNAL TRANSDUCTION HISTIDINE KINASE J"/>
    <property type="match status" value="1"/>
</dbReference>
<dbReference type="NCBIfam" id="TIGR00229">
    <property type="entry name" value="sensory_box"/>
    <property type="match status" value="1"/>
</dbReference>
<dbReference type="PROSITE" id="PS50112">
    <property type="entry name" value="PAS"/>
    <property type="match status" value="1"/>
</dbReference>
<dbReference type="SUPFAM" id="SSF55874">
    <property type="entry name" value="ATPase domain of HSP90 chaperone/DNA topoisomerase II/histidine kinase"/>
    <property type="match status" value="1"/>
</dbReference>
<dbReference type="PROSITE" id="PS50109">
    <property type="entry name" value="HIS_KIN"/>
    <property type="match status" value="1"/>
</dbReference>
<dbReference type="InterPro" id="IPR011006">
    <property type="entry name" value="CheY-like_superfamily"/>
</dbReference>
<organism evidence="11 12">
    <name type="scientific">Reichenbachiella agarivorans</name>
    <dbReference type="NCBI Taxonomy" id="2979464"/>
    <lineage>
        <taxon>Bacteria</taxon>
        <taxon>Pseudomonadati</taxon>
        <taxon>Bacteroidota</taxon>
        <taxon>Cytophagia</taxon>
        <taxon>Cytophagales</taxon>
        <taxon>Reichenbachiellaceae</taxon>
        <taxon>Reichenbachiella</taxon>
    </lineage>
</organism>
<dbReference type="SMART" id="SM00086">
    <property type="entry name" value="PAC"/>
    <property type="match status" value="2"/>
</dbReference>
<dbReference type="Gene3D" id="1.10.287.130">
    <property type="match status" value="1"/>
</dbReference>
<name>A0ABY6CU28_9BACT</name>
<dbReference type="Pfam" id="PF08447">
    <property type="entry name" value="PAS_3"/>
    <property type="match status" value="2"/>
</dbReference>
<proteinExistence type="predicted"/>
<evidence type="ECO:0000256" key="5">
    <source>
        <dbReference type="PROSITE-ProRule" id="PRU00169"/>
    </source>
</evidence>
<dbReference type="InterPro" id="IPR035965">
    <property type="entry name" value="PAS-like_dom_sf"/>
</dbReference>
<dbReference type="Gene3D" id="3.30.450.20">
    <property type="entry name" value="PAS domain"/>
    <property type="match status" value="2"/>
</dbReference>
<dbReference type="InterPro" id="IPR000700">
    <property type="entry name" value="PAS-assoc_C"/>
</dbReference>
<feature type="domain" description="PAC" evidence="10">
    <location>
        <begin position="356"/>
        <end position="408"/>
    </location>
</feature>
<dbReference type="Proteomes" id="UP001065174">
    <property type="component" value="Chromosome"/>
</dbReference>
<dbReference type="PANTHER" id="PTHR45339">
    <property type="entry name" value="HYBRID SIGNAL TRANSDUCTION HISTIDINE KINASE J"/>
    <property type="match status" value="1"/>
</dbReference>
<feature type="domain" description="PAC" evidence="10">
    <location>
        <begin position="484"/>
        <end position="536"/>
    </location>
</feature>
<dbReference type="Pfam" id="PF00072">
    <property type="entry name" value="Response_reg"/>
    <property type="match status" value="1"/>
</dbReference>
<dbReference type="SUPFAM" id="SSF52172">
    <property type="entry name" value="CheY-like"/>
    <property type="match status" value="1"/>
</dbReference>
<dbReference type="InterPro" id="IPR003594">
    <property type="entry name" value="HATPase_dom"/>
</dbReference>
<dbReference type="Gene3D" id="3.40.50.2300">
    <property type="match status" value="1"/>
</dbReference>
<dbReference type="InterPro" id="IPR036890">
    <property type="entry name" value="HATPase_C_sf"/>
</dbReference>
<dbReference type="SMART" id="SM00091">
    <property type="entry name" value="PAS"/>
    <property type="match status" value="2"/>
</dbReference>
<protein>
    <recommendedName>
        <fullName evidence="2">histidine kinase</fullName>
        <ecNumber evidence="2">2.7.13.3</ecNumber>
    </recommendedName>
</protein>
<evidence type="ECO:0000259" key="8">
    <source>
        <dbReference type="PROSITE" id="PS50110"/>
    </source>
</evidence>
<evidence type="ECO:0000256" key="4">
    <source>
        <dbReference type="ARBA" id="ARBA00023012"/>
    </source>
</evidence>
<dbReference type="PROSITE" id="PS50110">
    <property type="entry name" value="RESPONSE_REGULATORY"/>
    <property type="match status" value="1"/>
</dbReference>
<accession>A0ABY6CU28</accession>
<evidence type="ECO:0000256" key="1">
    <source>
        <dbReference type="ARBA" id="ARBA00000085"/>
    </source>
</evidence>
<evidence type="ECO:0000259" key="9">
    <source>
        <dbReference type="PROSITE" id="PS50112"/>
    </source>
</evidence>
<dbReference type="InterPro" id="IPR036097">
    <property type="entry name" value="HisK_dim/P_sf"/>
</dbReference>
<dbReference type="PROSITE" id="PS50113">
    <property type="entry name" value="PAC"/>
    <property type="match status" value="2"/>
</dbReference>
<feature type="transmembrane region" description="Helical" evidence="6">
    <location>
        <begin position="141"/>
        <end position="162"/>
    </location>
</feature>
<evidence type="ECO:0000256" key="6">
    <source>
        <dbReference type="SAM" id="Phobius"/>
    </source>
</evidence>
<evidence type="ECO:0000256" key="3">
    <source>
        <dbReference type="ARBA" id="ARBA00022553"/>
    </source>
</evidence>
<keyword evidence="4" id="KW-0902">Two-component regulatory system</keyword>
<dbReference type="InterPro" id="IPR013655">
    <property type="entry name" value="PAS_fold_3"/>
</dbReference>
<dbReference type="Pfam" id="PF02518">
    <property type="entry name" value="HATPase_c"/>
    <property type="match status" value="1"/>
</dbReference>